<dbReference type="EMBL" id="JAGUCO010000020">
    <property type="protein sequence ID" value="MBS2100221.1"/>
    <property type="molecule type" value="Genomic_DNA"/>
</dbReference>
<accession>A0ABS5JZD4</accession>
<evidence type="ECO:0000313" key="1">
    <source>
        <dbReference type="EMBL" id="MBS2100221.1"/>
    </source>
</evidence>
<proteinExistence type="predicted"/>
<dbReference type="RefSeq" id="WP_212217652.1">
    <property type="nucleotide sequence ID" value="NZ_JAGUCO010000020.1"/>
</dbReference>
<comment type="caution">
    <text evidence="1">The sequence shown here is derived from an EMBL/GenBank/DDBJ whole genome shotgun (WGS) entry which is preliminary data.</text>
</comment>
<keyword evidence="2" id="KW-1185">Reference proteome</keyword>
<protein>
    <submittedName>
        <fullName evidence="1">Cytidylate kinase-like family protein</fullName>
    </submittedName>
</protein>
<evidence type="ECO:0000313" key="2">
    <source>
        <dbReference type="Proteomes" id="UP000708576"/>
    </source>
</evidence>
<dbReference type="Pfam" id="PF13189">
    <property type="entry name" value="Cytidylate_kin2"/>
    <property type="match status" value="1"/>
</dbReference>
<sequence>MDNLFLQYMKDRSGQRKSSDVKKKEGGPAITISREYGCHGQRIGQLLAERISEELKKQGVKKEWRMISKEILERSASELKLTPALLEDLSDYKQKSFFENLALFFSQEYYPGDVKIKNTIAKFLHDEAEEGNVVIIGRAGEAITKSIKRSFHVKMEAPLNWRAEVVSKEENLSLSDAKKRCIDQDKRRASFRNYFEKDRPDVDFFDIRINAMSMTDEEIVNLLFCFARSRGFIE</sequence>
<dbReference type="Gene3D" id="3.40.50.300">
    <property type="entry name" value="P-loop containing nucleotide triphosphate hydrolases"/>
    <property type="match status" value="1"/>
</dbReference>
<reference evidence="1 2" key="1">
    <citation type="journal article" date="2015" name="Int. J. Syst. Evol. Microbiol.">
        <title>Carboxylicivirga linearis sp. nov., isolated from a sea cucumber culture pond.</title>
        <authorList>
            <person name="Wang F.Q."/>
            <person name="Zhou Y.X."/>
            <person name="Lin X.Z."/>
            <person name="Chen G.J."/>
            <person name="Du Z.J."/>
        </authorList>
    </citation>
    <scope>NUCLEOTIDE SEQUENCE [LARGE SCALE GENOMIC DNA]</scope>
    <source>
        <strain evidence="1 2">FB218</strain>
    </source>
</reference>
<organism evidence="1 2">
    <name type="scientific">Carboxylicivirga linearis</name>
    <dbReference type="NCBI Taxonomy" id="1628157"/>
    <lineage>
        <taxon>Bacteria</taxon>
        <taxon>Pseudomonadati</taxon>
        <taxon>Bacteroidota</taxon>
        <taxon>Bacteroidia</taxon>
        <taxon>Marinilabiliales</taxon>
        <taxon>Marinilabiliaceae</taxon>
        <taxon>Carboxylicivirga</taxon>
    </lineage>
</organism>
<gene>
    <name evidence="1" type="ORF">KEM10_18185</name>
</gene>
<dbReference type="Proteomes" id="UP000708576">
    <property type="component" value="Unassembled WGS sequence"/>
</dbReference>
<name>A0ABS5JZD4_9BACT</name>
<dbReference type="InterPro" id="IPR027417">
    <property type="entry name" value="P-loop_NTPase"/>
</dbReference>